<dbReference type="Gene3D" id="2.40.160.20">
    <property type="match status" value="1"/>
</dbReference>
<keyword evidence="3" id="KW-1185">Reference proteome</keyword>
<evidence type="ECO:0000313" key="2">
    <source>
        <dbReference type="EMBL" id="QMW04573.1"/>
    </source>
</evidence>
<evidence type="ECO:0000313" key="3">
    <source>
        <dbReference type="Proteomes" id="UP000515369"/>
    </source>
</evidence>
<evidence type="ECO:0008006" key="4">
    <source>
        <dbReference type="Google" id="ProtNLM"/>
    </source>
</evidence>
<accession>A0A7G5H0D1</accession>
<protein>
    <recommendedName>
        <fullName evidence="4">Outer membrane protein beta-barrel domain-containing protein</fullName>
    </recommendedName>
</protein>
<dbReference type="EMBL" id="CP059732">
    <property type="protein sequence ID" value="QMW04573.1"/>
    <property type="molecule type" value="Genomic_DNA"/>
</dbReference>
<evidence type="ECO:0000256" key="1">
    <source>
        <dbReference type="SAM" id="SignalP"/>
    </source>
</evidence>
<dbReference type="InterPro" id="IPR011250">
    <property type="entry name" value="OMP/PagP_B-barrel"/>
</dbReference>
<dbReference type="AlphaFoldDB" id="A0A7G5H0D1"/>
<gene>
    <name evidence="2" type="ORF">H3H32_06455</name>
</gene>
<organism evidence="2 3">
    <name type="scientific">Spirosoma foliorum</name>
    <dbReference type="NCBI Taxonomy" id="2710596"/>
    <lineage>
        <taxon>Bacteria</taxon>
        <taxon>Pseudomonadati</taxon>
        <taxon>Bacteroidota</taxon>
        <taxon>Cytophagia</taxon>
        <taxon>Cytophagales</taxon>
        <taxon>Cytophagaceae</taxon>
        <taxon>Spirosoma</taxon>
    </lineage>
</organism>
<dbReference type="RefSeq" id="WP_182461894.1">
    <property type="nucleotide sequence ID" value="NZ_CP059732.1"/>
</dbReference>
<reference evidence="2 3" key="1">
    <citation type="submission" date="2020-07" db="EMBL/GenBank/DDBJ databases">
        <title>Spirosoma foliorum sp. nov., isolated from the leaves on the Nejang mountain Korea, Republic of.</title>
        <authorList>
            <person name="Ho H."/>
            <person name="Lee Y.-J."/>
            <person name="Nurcahyanto D.-A."/>
            <person name="Kim S.-G."/>
        </authorList>
    </citation>
    <scope>NUCLEOTIDE SEQUENCE [LARGE SCALE GENOMIC DNA]</scope>
    <source>
        <strain evidence="2 3">PL0136</strain>
    </source>
</reference>
<name>A0A7G5H0D1_9BACT</name>
<dbReference type="Proteomes" id="UP000515369">
    <property type="component" value="Chromosome"/>
</dbReference>
<dbReference type="KEGG" id="sfol:H3H32_06455"/>
<sequence>MNKKYLFLSVIALAGTLSTRSAQAQVNLKSISVGASYWKPSLDYWNDRSMLTSYNAGAGAKLNGTVMPTAALEIGLTKGLSIGGRVGYWKQSVSSDLSIAGINRNEKFTLSIIPVSLDLKYTFEGKTAGDETAKKPFLTPYIGVSVARYFINDKFDRTVVNNTGSVSETQAGNNYGVQVFVGAEKQLVKKLYLGLDVRYHLGSYNQVVKSAESTSTTSTTEKVSLNGLEAGLSLRVKFK</sequence>
<keyword evidence="1" id="KW-0732">Signal</keyword>
<dbReference type="SUPFAM" id="SSF56925">
    <property type="entry name" value="OMPA-like"/>
    <property type="match status" value="1"/>
</dbReference>
<feature type="signal peptide" evidence="1">
    <location>
        <begin position="1"/>
        <end position="24"/>
    </location>
</feature>
<feature type="chain" id="PRO_5028870331" description="Outer membrane protein beta-barrel domain-containing protein" evidence="1">
    <location>
        <begin position="25"/>
        <end position="239"/>
    </location>
</feature>
<proteinExistence type="predicted"/>